<evidence type="ECO:0000256" key="4">
    <source>
        <dbReference type="SAM" id="MobiDB-lite"/>
    </source>
</evidence>
<dbReference type="Gene3D" id="1.10.10.10">
    <property type="entry name" value="Winged helix-like DNA-binding domain superfamily/Winged helix DNA-binding domain"/>
    <property type="match status" value="1"/>
</dbReference>
<dbReference type="PANTHER" id="PTHR30146">
    <property type="entry name" value="LACI-RELATED TRANSCRIPTIONAL REPRESSOR"/>
    <property type="match status" value="1"/>
</dbReference>
<evidence type="ECO:0000313" key="6">
    <source>
        <dbReference type="EMBL" id="GGA36838.1"/>
    </source>
</evidence>
<dbReference type="InterPro" id="IPR036390">
    <property type="entry name" value="WH_DNA-bd_sf"/>
</dbReference>
<keyword evidence="7" id="KW-1185">Reference proteome</keyword>
<sequence length="400" mass="44951">MKEQRSETKRKNLLYRQVADKVRADIAAKGMRPHEPVLSEGELAKLYGVSRMTAKLALELLVREGLVYRLARRGTFVSGQTDRLERKAGSPEGNQEAALPQAPGRQLTIRPEQKRVALVFPNLDEYTARIIGAAEAEAREAGYQVLIRVSRDKDDESECLQELQEAGVDGIILYPRGRKTCSEKVLQLYLANYPIVVIDRIFREVRIDCVYHDHYQGTYQLTEYLIGKGHREIGYVSMAFDGVTSREDRYRGYLQAMLDHDLSINSHSIFLHCGEEYMDNLTALNPQLQAFLEGSPGLTAVLCADDYLATSCLYTAFHMSRSVPDQLSIAGFSDIQLASLLPVPLTTVRQTTDQLGQAAVKLLVKRINNSRENPITIKVNTSLVERGSVKQMSTDYNVHI</sequence>
<keyword evidence="3" id="KW-0804">Transcription</keyword>
<comment type="caution">
    <text evidence="6">The sequence shown here is derived from an EMBL/GenBank/DDBJ whole genome shotgun (WGS) entry which is preliminary data.</text>
</comment>
<dbReference type="CDD" id="cd06267">
    <property type="entry name" value="PBP1_LacI_sugar_binding-like"/>
    <property type="match status" value="1"/>
</dbReference>
<evidence type="ECO:0000313" key="7">
    <source>
        <dbReference type="Proteomes" id="UP000609323"/>
    </source>
</evidence>
<feature type="domain" description="HTH gntR-type" evidence="5">
    <location>
        <begin position="12"/>
        <end position="80"/>
    </location>
</feature>
<evidence type="ECO:0000256" key="2">
    <source>
        <dbReference type="ARBA" id="ARBA00023125"/>
    </source>
</evidence>
<dbReference type="PROSITE" id="PS50949">
    <property type="entry name" value="HTH_GNTR"/>
    <property type="match status" value="1"/>
</dbReference>
<evidence type="ECO:0000256" key="1">
    <source>
        <dbReference type="ARBA" id="ARBA00023015"/>
    </source>
</evidence>
<accession>A0ABQ1G5L8</accession>
<dbReference type="EMBL" id="BMHF01000007">
    <property type="protein sequence ID" value="GGA36838.1"/>
    <property type="molecule type" value="Genomic_DNA"/>
</dbReference>
<reference evidence="7" key="1">
    <citation type="journal article" date="2019" name="Int. J. Syst. Evol. Microbiol.">
        <title>The Global Catalogue of Microorganisms (GCM) 10K type strain sequencing project: providing services to taxonomists for standard genome sequencing and annotation.</title>
        <authorList>
            <consortium name="The Broad Institute Genomics Platform"/>
            <consortium name="The Broad Institute Genome Sequencing Center for Infectious Disease"/>
            <person name="Wu L."/>
            <person name="Ma J."/>
        </authorList>
    </citation>
    <scope>NUCLEOTIDE SEQUENCE [LARGE SCALE GENOMIC DNA]</scope>
    <source>
        <strain evidence="7">CGMCC 1.15044</strain>
    </source>
</reference>
<evidence type="ECO:0000256" key="3">
    <source>
        <dbReference type="ARBA" id="ARBA00023163"/>
    </source>
</evidence>
<dbReference type="CDD" id="cd07377">
    <property type="entry name" value="WHTH_GntR"/>
    <property type="match status" value="1"/>
</dbReference>
<dbReference type="SUPFAM" id="SSF46785">
    <property type="entry name" value="Winged helix' DNA-binding domain"/>
    <property type="match status" value="1"/>
</dbReference>
<name>A0ABQ1G5L8_9BACL</name>
<dbReference type="Pfam" id="PF00392">
    <property type="entry name" value="GntR"/>
    <property type="match status" value="1"/>
</dbReference>
<keyword evidence="2" id="KW-0238">DNA-binding</keyword>
<protein>
    <recommendedName>
        <fullName evidence="5">HTH gntR-type domain-containing protein</fullName>
    </recommendedName>
</protein>
<dbReference type="Proteomes" id="UP000609323">
    <property type="component" value="Unassembled WGS sequence"/>
</dbReference>
<dbReference type="Pfam" id="PF13377">
    <property type="entry name" value="Peripla_BP_3"/>
    <property type="match status" value="1"/>
</dbReference>
<feature type="region of interest" description="Disordered" evidence="4">
    <location>
        <begin position="80"/>
        <end position="104"/>
    </location>
</feature>
<dbReference type="InterPro" id="IPR036388">
    <property type="entry name" value="WH-like_DNA-bd_sf"/>
</dbReference>
<dbReference type="PRINTS" id="PR00035">
    <property type="entry name" value="HTHGNTR"/>
</dbReference>
<dbReference type="PANTHER" id="PTHR30146:SF109">
    <property type="entry name" value="HTH-TYPE TRANSCRIPTIONAL REGULATOR GALS"/>
    <property type="match status" value="1"/>
</dbReference>
<evidence type="ECO:0000259" key="5">
    <source>
        <dbReference type="PROSITE" id="PS50949"/>
    </source>
</evidence>
<dbReference type="RefSeq" id="WP_094095626.1">
    <property type="nucleotide sequence ID" value="NZ_BMHF01000007.1"/>
</dbReference>
<dbReference type="SUPFAM" id="SSF53822">
    <property type="entry name" value="Periplasmic binding protein-like I"/>
    <property type="match status" value="1"/>
</dbReference>
<organism evidence="6 7">
    <name type="scientific">Paenibacillus physcomitrellae</name>
    <dbReference type="NCBI Taxonomy" id="1619311"/>
    <lineage>
        <taxon>Bacteria</taxon>
        <taxon>Bacillati</taxon>
        <taxon>Bacillota</taxon>
        <taxon>Bacilli</taxon>
        <taxon>Bacillales</taxon>
        <taxon>Paenibacillaceae</taxon>
        <taxon>Paenibacillus</taxon>
    </lineage>
</organism>
<keyword evidence="1" id="KW-0805">Transcription regulation</keyword>
<dbReference type="SMART" id="SM00345">
    <property type="entry name" value="HTH_GNTR"/>
    <property type="match status" value="1"/>
</dbReference>
<dbReference type="Gene3D" id="3.40.50.2300">
    <property type="match status" value="2"/>
</dbReference>
<dbReference type="InterPro" id="IPR000524">
    <property type="entry name" value="Tscrpt_reg_HTH_GntR"/>
</dbReference>
<proteinExistence type="predicted"/>
<gene>
    <name evidence="6" type="ORF">GCM10010917_22440</name>
</gene>
<dbReference type="InterPro" id="IPR046335">
    <property type="entry name" value="LacI/GalR-like_sensor"/>
</dbReference>
<dbReference type="InterPro" id="IPR028082">
    <property type="entry name" value="Peripla_BP_I"/>
</dbReference>